<keyword evidence="2" id="KW-0326">Glycosidase</keyword>
<keyword evidence="2" id="KW-0119">Carbohydrate metabolism</keyword>
<dbReference type="PANTHER" id="PTHR42767:SF1">
    <property type="entry name" value="ENDO-BETA-1,6-GALACTANASE-LIKE DOMAIN-CONTAINING PROTEIN"/>
    <property type="match status" value="1"/>
</dbReference>
<dbReference type="InterPro" id="IPR039514">
    <property type="entry name" value="6GAL-like"/>
</dbReference>
<organism evidence="2 3">
    <name type="scientific">Hymenobacter volaticus</name>
    <dbReference type="NCBI Taxonomy" id="2932254"/>
    <lineage>
        <taxon>Bacteria</taxon>
        <taxon>Pseudomonadati</taxon>
        <taxon>Bacteroidota</taxon>
        <taxon>Cytophagia</taxon>
        <taxon>Cytophagales</taxon>
        <taxon>Hymenobacteraceae</taxon>
        <taxon>Hymenobacter</taxon>
    </lineage>
</organism>
<dbReference type="PANTHER" id="PTHR42767">
    <property type="entry name" value="ENDO-BETA-1,6-GALACTANASE"/>
    <property type="match status" value="1"/>
</dbReference>
<accession>A0ABY4GCS6</accession>
<reference evidence="2" key="1">
    <citation type="submission" date="2022-04" db="EMBL/GenBank/DDBJ databases">
        <title>Hymenobacter sp. isolated from the air.</title>
        <authorList>
            <person name="Won M."/>
            <person name="Lee C.-M."/>
            <person name="Woen H.-Y."/>
            <person name="Kwon S.-W."/>
        </authorList>
    </citation>
    <scope>NUCLEOTIDE SEQUENCE</scope>
    <source>
        <strain evidence="2">5420S-77</strain>
        <plasmid evidence="2">unnamed1</plasmid>
    </source>
</reference>
<keyword evidence="3" id="KW-1185">Reference proteome</keyword>
<dbReference type="Gene3D" id="2.60.40.1180">
    <property type="entry name" value="Golgi alpha-mannosidase II"/>
    <property type="match status" value="1"/>
</dbReference>
<evidence type="ECO:0000259" key="1">
    <source>
        <dbReference type="Pfam" id="PF14587"/>
    </source>
</evidence>
<geneLocation type="plasmid" evidence="2 3">
    <name>unnamed1</name>
</geneLocation>
<dbReference type="InterPro" id="IPR039743">
    <property type="entry name" value="6GAL/EXGAL"/>
</dbReference>
<feature type="domain" description="Endo-beta-1,6-galactanase-like" evidence="1">
    <location>
        <begin position="58"/>
        <end position="419"/>
    </location>
</feature>
<sequence>MSIPAQSSVSLSTPHILPARQYVARGRFLLGALLLLGASGTSSGQGSQARTSASAKPVTVLLDDTKTYQTIDNFSASDAWACQFVGQWPAAKREAIADLLFSTENGPNGNPRGIGLSMWRFNIGAGSTQQGEASGIKDEWHRAESFLLPDGRYDWTRQAGQVWFMQSAKQRGVKQFLGFMNSPPVQYTLTGRAFAADGKTNIAPAKYEAFAKFMADVVQGVQRTTGMLFDYISPINEPQWDWSDPKQEGSPFRNEEIAGVTKALNAALEAQKLPTKILITEAGKLNYLLATEDKPERGEQITAFFSSASPTYVGNLPRMAPVVAAHSYFTTSPHNQAVTLRKQLAAKVAAVPKLTFWQSEYCILGDNGGEINGNKRDLTIEPALYLARVIHNDLAMANAAAWQWWLAVSPYDYKDGLIYVDKTKEDGNYQTSKMLWALGNYSRFIRPGAVRIDARLAPDLGPENQLLVSAYKNAGSKQFVTVVVNSATTAADLQLKIGKKLGTMRIYTTSATTDLQPGPVLKADQLVHLAPRSITTVVSEIR</sequence>
<dbReference type="SUPFAM" id="SSF51011">
    <property type="entry name" value="Glycosyl hydrolase domain"/>
    <property type="match status" value="1"/>
</dbReference>
<dbReference type="EMBL" id="CP095062">
    <property type="protein sequence ID" value="UOQ68706.1"/>
    <property type="molecule type" value="Genomic_DNA"/>
</dbReference>
<dbReference type="SUPFAM" id="SSF51445">
    <property type="entry name" value="(Trans)glycosidases"/>
    <property type="match status" value="1"/>
</dbReference>
<dbReference type="GO" id="GO:0016798">
    <property type="term" value="F:hydrolase activity, acting on glycosyl bonds"/>
    <property type="evidence" value="ECO:0007669"/>
    <property type="project" value="UniProtKB-KW"/>
</dbReference>
<proteinExistence type="predicted"/>
<dbReference type="InterPro" id="IPR017853">
    <property type="entry name" value="GH"/>
</dbReference>
<dbReference type="Proteomes" id="UP000830401">
    <property type="component" value="Plasmid unnamed1"/>
</dbReference>
<evidence type="ECO:0000313" key="2">
    <source>
        <dbReference type="EMBL" id="UOQ68706.1"/>
    </source>
</evidence>
<evidence type="ECO:0000313" key="3">
    <source>
        <dbReference type="Proteomes" id="UP000830401"/>
    </source>
</evidence>
<dbReference type="InterPro" id="IPR013780">
    <property type="entry name" value="Glyco_hydro_b"/>
</dbReference>
<keyword evidence="2" id="KW-0858">Xylan degradation</keyword>
<keyword evidence="2" id="KW-0624">Polysaccharide degradation</keyword>
<dbReference type="RefSeq" id="WP_245126176.1">
    <property type="nucleotide sequence ID" value="NZ_CP095062.1"/>
</dbReference>
<keyword evidence="2" id="KW-0378">Hydrolase</keyword>
<dbReference type="Pfam" id="PF14587">
    <property type="entry name" value="Glyco_hydr_30_2"/>
    <property type="match status" value="1"/>
</dbReference>
<protein>
    <submittedName>
        <fullName evidence="2">Xylanase</fullName>
    </submittedName>
</protein>
<gene>
    <name evidence="2" type="ORF">MUN86_23620</name>
</gene>
<name>A0ABY4GCS6_9BACT</name>
<dbReference type="GO" id="GO:0045493">
    <property type="term" value="P:xylan catabolic process"/>
    <property type="evidence" value="ECO:0007669"/>
    <property type="project" value="UniProtKB-KW"/>
</dbReference>
<dbReference type="Gene3D" id="3.20.20.80">
    <property type="entry name" value="Glycosidases"/>
    <property type="match status" value="1"/>
</dbReference>
<keyword evidence="2" id="KW-0614">Plasmid</keyword>